<feature type="transmembrane region" description="Helical" evidence="21">
    <location>
        <begin position="80"/>
        <end position="100"/>
    </location>
</feature>
<evidence type="ECO:0000256" key="6">
    <source>
        <dbReference type="ARBA" id="ARBA00022692"/>
    </source>
</evidence>
<evidence type="ECO:0000313" key="24">
    <source>
        <dbReference type="EMBL" id="KAL3830310.1"/>
    </source>
</evidence>
<feature type="domain" description="EGF-like" evidence="23">
    <location>
        <begin position="375"/>
        <end position="409"/>
    </location>
</feature>
<keyword evidence="6 21" id="KW-0812">Transmembrane</keyword>
<evidence type="ECO:0000256" key="19">
    <source>
        <dbReference type="PROSITE-ProRule" id="PRU00076"/>
    </source>
</evidence>
<dbReference type="InterPro" id="IPR000742">
    <property type="entry name" value="EGF"/>
</dbReference>
<keyword evidence="25" id="KW-1185">Reference proteome</keyword>
<dbReference type="PROSITE" id="PS00108">
    <property type="entry name" value="PROTEIN_KINASE_ST"/>
    <property type="match status" value="1"/>
</dbReference>
<feature type="binding site" evidence="20">
    <location>
        <position position="528"/>
    </location>
    <ligand>
        <name>ATP</name>
        <dbReference type="ChEBI" id="CHEBI:30616"/>
    </ligand>
</feature>
<dbReference type="Pfam" id="PF07645">
    <property type="entry name" value="EGF_CA"/>
    <property type="match status" value="1"/>
</dbReference>
<evidence type="ECO:0000256" key="16">
    <source>
        <dbReference type="ARBA" id="ARBA00047558"/>
    </source>
</evidence>
<evidence type="ECO:0000256" key="8">
    <source>
        <dbReference type="ARBA" id="ARBA00022737"/>
    </source>
</evidence>
<dbReference type="InterPro" id="IPR000152">
    <property type="entry name" value="EGF-type_Asp/Asn_hydroxyl_site"/>
</dbReference>
<comment type="caution">
    <text evidence="19">Lacks conserved residue(s) required for the propagation of feature annotation.</text>
</comment>
<keyword evidence="10" id="KW-0418">Kinase</keyword>
<keyword evidence="2" id="KW-0723">Serine/threonine-protein kinase</keyword>
<evidence type="ECO:0000313" key="25">
    <source>
        <dbReference type="Proteomes" id="UP001634393"/>
    </source>
</evidence>
<comment type="function">
    <text evidence="18">Serine/threonine-protein kinase that may function as a signaling receptor of extracellular matrix component. Binding to pectin may have significance in the control of cell expansion, morphogenesis and development.</text>
</comment>
<evidence type="ECO:0000256" key="21">
    <source>
        <dbReference type="SAM" id="Phobius"/>
    </source>
</evidence>
<evidence type="ECO:0000259" key="23">
    <source>
        <dbReference type="PROSITE" id="PS50026"/>
    </source>
</evidence>
<dbReference type="Gene3D" id="2.10.25.10">
    <property type="entry name" value="Laminin"/>
    <property type="match status" value="1"/>
</dbReference>
<keyword evidence="14" id="KW-1015">Disulfide bond</keyword>
<dbReference type="EMBL" id="JBJXBP010000005">
    <property type="protein sequence ID" value="KAL3830310.1"/>
    <property type="molecule type" value="Genomic_DNA"/>
</dbReference>
<keyword evidence="13 21" id="KW-0472">Membrane</keyword>
<dbReference type="Proteomes" id="UP001634393">
    <property type="component" value="Unassembled WGS sequence"/>
</dbReference>
<keyword evidence="3 19" id="KW-0245">EGF-like domain</keyword>
<dbReference type="PROSITE" id="PS50011">
    <property type="entry name" value="PROTEIN_KINASE_DOM"/>
    <property type="match status" value="1"/>
</dbReference>
<evidence type="ECO:0000256" key="2">
    <source>
        <dbReference type="ARBA" id="ARBA00022527"/>
    </source>
</evidence>
<evidence type="ECO:0000256" key="1">
    <source>
        <dbReference type="ARBA" id="ARBA00004479"/>
    </source>
</evidence>
<dbReference type="Gene3D" id="3.30.200.20">
    <property type="entry name" value="Phosphorylase Kinase, domain 1"/>
    <property type="match status" value="1"/>
</dbReference>
<dbReference type="FunFam" id="1.10.510.10:FF:000084">
    <property type="entry name" value="Wall-associated receptor kinase 2"/>
    <property type="match status" value="1"/>
</dbReference>
<dbReference type="PROSITE" id="PS00107">
    <property type="entry name" value="PROTEIN_KINASE_ATP"/>
    <property type="match status" value="1"/>
</dbReference>
<dbReference type="GO" id="GO:0016020">
    <property type="term" value="C:membrane"/>
    <property type="evidence" value="ECO:0007669"/>
    <property type="project" value="UniProtKB-SubCell"/>
</dbReference>
<dbReference type="SMART" id="SM00220">
    <property type="entry name" value="S_TKc"/>
    <property type="match status" value="1"/>
</dbReference>
<dbReference type="PROSITE" id="PS50026">
    <property type="entry name" value="EGF_3"/>
    <property type="match status" value="1"/>
</dbReference>
<evidence type="ECO:0000256" key="5">
    <source>
        <dbReference type="ARBA" id="ARBA00022679"/>
    </source>
</evidence>
<dbReference type="CDD" id="cd14066">
    <property type="entry name" value="STKc_IRAK"/>
    <property type="match status" value="1"/>
</dbReference>
<dbReference type="InterPro" id="IPR025287">
    <property type="entry name" value="WAK_GUB"/>
</dbReference>
<name>A0ABD3T0S7_9LAMI</name>
<dbReference type="FunFam" id="2.10.25.10:FF:000038">
    <property type="entry name" value="Fibrillin 2"/>
    <property type="match status" value="1"/>
</dbReference>
<dbReference type="InterPro" id="IPR049883">
    <property type="entry name" value="NOTCH1_EGF-like"/>
</dbReference>
<dbReference type="SUPFAM" id="SSF57196">
    <property type="entry name" value="EGF/Laminin"/>
    <property type="match status" value="1"/>
</dbReference>
<feature type="domain" description="Protein kinase" evidence="22">
    <location>
        <begin position="499"/>
        <end position="781"/>
    </location>
</feature>
<protein>
    <recommendedName>
        <fullName evidence="26">Non-specific serine/threonine protein kinase</fullName>
    </recommendedName>
</protein>
<evidence type="ECO:0000256" key="7">
    <source>
        <dbReference type="ARBA" id="ARBA00022729"/>
    </source>
</evidence>
<keyword evidence="4" id="KW-0597">Phosphoprotein</keyword>
<evidence type="ECO:0000256" key="18">
    <source>
        <dbReference type="ARBA" id="ARBA00058961"/>
    </source>
</evidence>
<gene>
    <name evidence="24" type="ORF">ACJIZ3_019112</name>
</gene>
<proteinExistence type="predicted"/>
<dbReference type="InterPro" id="IPR001881">
    <property type="entry name" value="EGF-like_Ca-bd_dom"/>
</dbReference>
<evidence type="ECO:0000256" key="3">
    <source>
        <dbReference type="ARBA" id="ARBA00022536"/>
    </source>
</evidence>
<evidence type="ECO:0000256" key="4">
    <source>
        <dbReference type="ARBA" id="ARBA00022553"/>
    </source>
</evidence>
<evidence type="ECO:0000256" key="13">
    <source>
        <dbReference type="ARBA" id="ARBA00023136"/>
    </source>
</evidence>
<evidence type="ECO:0000256" key="11">
    <source>
        <dbReference type="ARBA" id="ARBA00022840"/>
    </source>
</evidence>
<feature type="transmembrane region" description="Helical" evidence="21">
    <location>
        <begin position="423"/>
        <end position="449"/>
    </location>
</feature>
<dbReference type="InterPro" id="IPR017441">
    <property type="entry name" value="Protein_kinase_ATP_BS"/>
</dbReference>
<dbReference type="FunFam" id="3.30.200.20:FF:000043">
    <property type="entry name" value="Wall-associated receptor kinase 2"/>
    <property type="match status" value="1"/>
</dbReference>
<keyword evidence="12 21" id="KW-1133">Transmembrane helix</keyword>
<keyword evidence="5" id="KW-0808">Transferase</keyword>
<dbReference type="Pfam" id="PF13947">
    <property type="entry name" value="GUB_WAK_bind"/>
    <property type="match status" value="1"/>
</dbReference>
<keyword evidence="7" id="KW-0732">Signal</keyword>
<comment type="catalytic activity">
    <reaction evidence="17">
        <text>L-threonyl-[protein] + ATP = O-phospho-L-threonyl-[protein] + ADP + H(+)</text>
        <dbReference type="Rhea" id="RHEA:46608"/>
        <dbReference type="Rhea" id="RHEA-COMP:11060"/>
        <dbReference type="Rhea" id="RHEA-COMP:11605"/>
        <dbReference type="ChEBI" id="CHEBI:15378"/>
        <dbReference type="ChEBI" id="CHEBI:30013"/>
        <dbReference type="ChEBI" id="CHEBI:30616"/>
        <dbReference type="ChEBI" id="CHEBI:61977"/>
        <dbReference type="ChEBI" id="CHEBI:456216"/>
    </reaction>
</comment>
<evidence type="ECO:0000256" key="17">
    <source>
        <dbReference type="ARBA" id="ARBA00047951"/>
    </source>
</evidence>
<dbReference type="SMART" id="SM00181">
    <property type="entry name" value="EGF"/>
    <property type="match status" value="2"/>
</dbReference>
<comment type="subcellular location">
    <subcellularLocation>
        <location evidence="1">Membrane</location>
        <topology evidence="1">Single-pass type I membrane protein</topology>
    </subcellularLocation>
</comment>
<dbReference type="InterPro" id="IPR000719">
    <property type="entry name" value="Prot_kinase_dom"/>
</dbReference>
<dbReference type="InterPro" id="IPR008271">
    <property type="entry name" value="Ser/Thr_kinase_AS"/>
</dbReference>
<sequence>MKMTGEICYAQNGSESSNTEPFTRFSEIFTVNNTANKFTIVGCDDCSVPREQIEIRRRLYIYQCSYMLVIISKSEKLTKFLNLQAILLIIFVIIMPPPIFCASNLPNFPIAKPNCTDRCGDISIPFPFGTTEECYQHYSFFVTCNQTFNPPKLFTQESAIEITDISLDGQLKFLQFIAHDCYDINGTPTSYAGPSIELAHYLTVNNTANKFIVLGCDTYGQISGTRLNRGDYTTGCTATCDAKDDLVEGFCSGLGCCQTTIPKDVWRVSLLMNSFSNNTYVWDFNKCNYAFFVEENSFNFSAKLLTSLTNTTMLPMVIDWAIGNATCEEAKMNLSSYACISPDSECNKPNNGHGYRCNCKQGYQGNPYLNDGCKDINECSNSTLHNCEKLCENTPGGFKCRCPKGYKGDGIKGSKGCIRGESLIYKLVAGISLGVIFVLLFTCWLYMGFKRRKSYKMKQKFFLQNGGILLQEKLIGKGRSPDTAMIFSSAELIKATNNFNNSMIVGQGGYGVVYKGYLTDKRIVAIKKSKEVDPTQIDQFINEVIVLSQINHRNVVKLLGCCLETEVPLLVYEFISNGTLFDYIHTMPKTRSFDWNMRLKIATETAGVLSYLHYAASTPIIHRDVKSANILLDHTFTAKVSDFGASRLVPIDQTQLSTMVQGTFGYLDPEYMQTNQLTEKSDVYSFGVVLVELLTGRKALSYDKPEEEKNLANFFLSILKQELLFRVLDDDIVWEGNEEQIIEVSRLAKGCLNVRGEDRPSMKEVAMELEGLRLGGKHSWAHIEHNAEEIEMESLLGERVNSLASGYGNSINTGYDSLKDHIILPINGGR</sequence>
<dbReference type="PANTHER" id="PTHR27005:SF468">
    <property type="entry name" value="OS01G0310500 PROTEIN"/>
    <property type="match status" value="1"/>
</dbReference>
<keyword evidence="11 20" id="KW-0067">ATP-binding</keyword>
<dbReference type="InterPro" id="IPR011009">
    <property type="entry name" value="Kinase-like_dom_sf"/>
</dbReference>
<dbReference type="SUPFAM" id="SSF56112">
    <property type="entry name" value="Protein kinase-like (PK-like)"/>
    <property type="match status" value="1"/>
</dbReference>
<evidence type="ECO:0008006" key="26">
    <source>
        <dbReference type="Google" id="ProtNLM"/>
    </source>
</evidence>
<dbReference type="SMART" id="SM00179">
    <property type="entry name" value="EGF_CA"/>
    <property type="match status" value="1"/>
</dbReference>
<keyword evidence="15" id="KW-0325">Glycoprotein</keyword>
<keyword evidence="8" id="KW-0677">Repeat</keyword>
<keyword evidence="9 20" id="KW-0547">Nucleotide-binding</keyword>
<dbReference type="InterPro" id="IPR045274">
    <property type="entry name" value="WAK-like"/>
</dbReference>
<comment type="caution">
    <text evidence="24">The sequence shown here is derived from an EMBL/GenBank/DDBJ whole genome shotgun (WGS) entry which is preliminary data.</text>
</comment>
<evidence type="ECO:0000256" key="15">
    <source>
        <dbReference type="ARBA" id="ARBA00023180"/>
    </source>
</evidence>
<dbReference type="PROSITE" id="PS01187">
    <property type="entry name" value="EGF_CA"/>
    <property type="match status" value="1"/>
</dbReference>
<dbReference type="PROSITE" id="PS00010">
    <property type="entry name" value="ASX_HYDROXYL"/>
    <property type="match status" value="1"/>
</dbReference>
<evidence type="ECO:0000256" key="12">
    <source>
        <dbReference type="ARBA" id="ARBA00022989"/>
    </source>
</evidence>
<dbReference type="GO" id="GO:0005524">
    <property type="term" value="F:ATP binding"/>
    <property type="evidence" value="ECO:0007669"/>
    <property type="project" value="UniProtKB-UniRule"/>
</dbReference>
<dbReference type="Gene3D" id="1.10.510.10">
    <property type="entry name" value="Transferase(Phosphotransferase) domain 1"/>
    <property type="match status" value="1"/>
</dbReference>
<dbReference type="CDD" id="cd00054">
    <property type="entry name" value="EGF_CA"/>
    <property type="match status" value="1"/>
</dbReference>
<comment type="catalytic activity">
    <reaction evidence="16">
        <text>L-seryl-[protein] + ATP = O-phospho-L-seryl-[protein] + ADP + H(+)</text>
        <dbReference type="Rhea" id="RHEA:17989"/>
        <dbReference type="Rhea" id="RHEA-COMP:9863"/>
        <dbReference type="Rhea" id="RHEA-COMP:11604"/>
        <dbReference type="ChEBI" id="CHEBI:15378"/>
        <dbReference type="ChEBI" id="CHEBI:29999"/>
        <dbReference type="ChEBI" id="CHEBI:30616"/>
        <dbReference type="ChEBI" id="CHEBI:83421"/>
        <dbReference type="ChEBI" id="CHEBI:456216"/>
    </reaction>
</comment>
<dbReference type="PANTHER" id="PTHR27005">
    <property type="entry name" value="WALL-ASSOCIATED RECEPTOR KINASE-LIKE 21"/>
    <property type="match status" value="1"/>
</dbReference>
<dbReference type="AlphaFoldDB" id="A0ABD3T0S7"/>
<evidence type="ECO:0000256" key="14">
    <source>
        <dbReference type="ARBA" id="ARBA00023157"/>
    </source>
</evidence>
<reference evidence="24 25" key="1">
    <citation type="submission" date="2024-12" db="EMBL/GenBank/DDBJ databases">
        <title>The unique morphological basis and parallel evolutionary history of personate flowers in Penstemon.</title>
        <authorList>
            <person name="Depatie T.H."/>
            <person name="Wessinger C.A."/>
        </authorList>
    </citation>
    <scope>NUCLEOTIDE SEQUENCE [LARGE SCALE GENOMIC DNA]</scope>
    <source>
        <strain evidence="24">WTNN_2</strain>
        <tissue evidence="24">Leaf</tissue>
    </source>
</reference>
<organism evidence="24 25">
    <name type="scientific">Penstemon smallii</name>
    <dbReference type="NCBI Taxonomy" id="265156"/>
    <lineage>
        <taxon>Eukaryota</taxon>
        <taxon>Viridiplantae</taxon>
        <taxon>Streptophyta</taxon>
        <taxon>Embryophyta</taxon>
        <taxon>Tracheophyta</taxon>
        <taxon>Spermatophyta</taxon>
        <taxon>Magnoliopsida</taxon>
        <taxon>eudicotyledons</taxon>
        <taxon>Gunneridae</taxon>
        <taxon>Pentapetalae</taxon>
        <taxon>asterids</taxon>
        <taxon>lamiids</taxon>
        <taxon>Lamiales</taxon>
        <taxon>Plantaginaceae</taxon>
        <taxon>Cheloneae</taxon>
        <taxon>Penstemon</taxon>
    </lineage>
</organism>
<dbReference type="Pfam" id="PF00069">
    <property type="entry name" value="Pkinase"/>
    <property type="match status" value="1"/>
</dbReference>
<dbReference type="InterPro" id="IPR018097">
    <property type="entry name" value="EGF_Ca-bd_CS"/>
</dbReference>
<evidence type="ECO:0000256" key="10">
    <source>
        <dbReference type="ARBA" id="ARBA00022777"/>
    </source>
</evidence>
<evidence type="ECO:0000259" key="22">
    <source>
        <dbReference type="PROSITE" id="PS50011"/>
    </source>
</evidence>
<accession>A0ABD3T0S7</accession>
<evidence type="ECO:0000256" key="9">
    <source>
        <dbReference type="ARBA" id="ARBA00022741"/>
    </source>
</evidence>
<dbReference type="GO" id="GO:0004674">
    <property type="term" value="F:protein serine/threonine kinase activity"/>
    <property type="evidence" value="ECO:0007669"/>
    <property type="project" value="UniProtKB-KW"/>
</dbReference>
<evidence type="ECO:0000256" key="20">
    <source>
        <dbReference type="PROSITE-ProRule" id="PRU10141"/>
    </source>
</evidence>